<dbReference type="EMBL" id="CM055100">
    <property type="protein sequence ID" value="KAJ7545106.1"/>
    <property type="molecule type" value="Genomic_DNA"/>
</dbReference>
<dbReference type="Proteomes" id="UP001162992">
    <property type="component" value="Chromosome 9"/>
</dbReference>
<name>A0ACC2CT05_DIPCM</name>
<gene>
    <name evidence="1" type="ORF">O6H91_09G107500</name>
</gene>
<accession>A0ACC2CT05</accession>
<comment type="caution">
    <text evidence="1">The sequence shown here is derived from an EMBL/GenBank/DDBJ whole genome shotgun (WGS) entry which is preliminary data.</text>
</comment>
<proteinExistence type="predicted"/>
<sequence>MKGGNVQGLKGKQVLISMLALICVLFIILGLRRAHVSNVLFASSNNWQHFHVLQQLAVTNADVEAGHLHKRTECDYFKGKWVLDNGRRPLYSGNSCRRFLSAMWACRLTTRPDFQFEKYKWQPDDCTLPPFDSHSFLTKMRNKTIAFVGDSLGRQQFQSLMCLITGGTESIVADDVGREFGFDLRPPFSVRPGGWAYLFQLTNTRVVFSWSSWLGDVQVDNESDPFSSSALQLDQPASFLRDYVHKLDVLVLNTGHHWNRGKLLGNRIEMHANGSKELSKKLQVLRNAYNYTVQNVVKFMNNQIDHNPGLRVFLTTLSPRHFRNGDWDSGGSCDNIKPFGDPTNSKFLKDPVAEAAISNTKVQLLNITYLSQFRGEAHISKYSITGRNGTEDCLHWCLPGIPDVWNEILHAKLIEDRI</sequence>
<organism evidence="1 2">
    <name type="scientific">Diphasiastrum complanatum</name>
    <name type="common">Issler's clubmoss</name>
    <name type="synonym">Lycopodium complanatum</name>
    <dbReference type="NCBI Taxonomy" id="34168"/>
    <lineage>
        <taxon>Eukaryota</taxon>
        <taxon>Viridiplantae</taxon>
        <taxon>Streptophyta</taxon>
        <taxon>Embryophyta</taxon>
        <taxon>Tracheophyta</taxon>
        <taxon>Lycopodiopsida</taxon>
        <taxon>Lycopodiales</taxon>
        <taxon>Lycopodiaceae</taxon>
        <taxon>Lycopodioideae</taxon>
        <taxon>Diphasiastrum</taxon>
    </lineage>
</organism>
<reference evidence="2" key="1">
    <citation type="journal article" date="2024" name="Proc. Natl. Acad. Sci. U.S.A.">
        <title>Extraordinary preservation of gene collinearity over three hundred million years revealed in homosporous lycophytes.</title>
        <authorList>
            <person name="Li C."/>
            <person name="Wickell D."/>
            <person name="Kuo L.Y."/>
            <person name="Chen X."/>
            <person name="Nie B."/>
            <person name="Liao X."/>
            <person name="Peng D."/>
            <person name="Ji J."/>
            <person name="Jenkins J."/>
            <person name="Williams M."/>
            <person name="Shu S."/>
            <person name="Plott C."/>
            <person name="Barry K."/>
            <person name="Rajasekar S."/>
            <person name="Grimwood J."/>
            <person name="Han X."/>
            <person name="Sun S."/>
            <person name="Hou Z."/>
            <person name="He W."/>
            <person name="Dai G."/>
            <person name="Sun C."/>
            <person name="Schmutz J."/>
            <person name="Leebens-Mack J.H."/>
            <person name="Li F.W."/>
            <person name="Wang L."/>
        </authorList>
    </citation>
    <scope>NUCLEOTIDE SEQUENCE [LARGE SCALE GENOMIC DNA]</scope>
    <source>
        <strain evidence="2">cv. PW_Plant_1</strain>
    </source>
</reference>
<protein>
    <submittedName>
        <fullName evidence="1">Uncharacterized protein</fullName>
    </submittedName>
</protein>
<keyword evidence="2" id="KW-1185">Reference proteome</keyword>
<evidence type="ECO:0000313" key="2">
    <source>
        <dbReference type="Proteomes" id="UP001162992"/>
    </source>
</evidence>
<evidence type="ECO:0000313" key="1">
    <source>
        <dbReference type="EMBL" id="KAJ7545106.1"/>
    </source>
</evidence>